<feature type="non-terminal residue" evidence="2">
    <location>
        <position position="1"/>
    </location>
</feature>
<evidence type="ECO:0000313" key="3">
    <source>
        <dbReference type="Proteomes" id="UP000261811"/>
    </source>
</evidence>
<dbReference type="Gene3D" id="1.25.40.10">
    <property type="entry name" value="Tetratricopeptide repeat domain"/>
    <property type="match status" value="1"/>
</dbReference>
<dbReference type="RefSeq" id="WP_158588044.1">
    <property type="nucleotide sequence ID" value="NZ_QURH01000657.1"/>
</dbReference>
<gene>
    <name evidence="2" type="ORF">DZF91_25220</name>
</gene>
<organism evidence="2 3">
    <name type="scientific">Actinomadura logoneensis</name>
    <dbReference type="NCBI Taxonomy" id="2293572"/>
    <lineage>
        <taxon>Bacteria</taxon>
        <taxon>Bacillati</taxon>
        <taxon>Actinomycetota</taxon>
        <taxon>Actinomycetes</taxon>
        <taxon>Streptosporangiales</taxon>
        <taxon>Thermomonosporaceae</taxon>
        <taxon>Actinomadura</taxon>
    </lineage>
</organism>
<dbReference type="InterPro" id="IPR019734">
    <property type="entry name" value="TPR_rpt"/>
</dbReference>
<keyword evidence="3" id="KW-1185">Reference proteome</keyword>
<dbReference type="OrthoDB" id="5521887at2"/>
<evidence type="ECO:0000256" key="1">
    <source>
        <dbReference type="SAM" id="MobiDB-lite"/>
    </source>
</evidence>
<name>A0A372JFX6_9ACTN</name>
<dbReference type="SUPFAM" id="SSF48452">
    <property type="entry name" value="TPR-like"/>
    <property type="match status" value="1"/>
</dbReference>
<comment type="caution">
    <text evidence="2">The sequence shown here is derived from an EMBL/GenBank/DDBJ whole genome shotgun (WGS) entry which is preliminary data.</text>
</comment>
<proteinExistence type="predicted"/>
<dbReference type="EMBL" id="QURH01000657">
    <property type="protein sequence ID" value="RFU38907.1"/>
    <property type="molecule type" value="Genomic_DNA"/>
</dbReference>
<dbReference type="SMART" id="SM00028">
    <property type="entry name" value="TPR"/>
    <property type="match status" value="5"/>
</dbReference>
<dbReference type="Proteomes" id="UP000261811">
    <property type="component" value="Unassembled WGS sequence"/>
</dbReference>
<accession>A0A372JFX6</accession>
<reference evidence="2 3" key="1">
    <citation type="submission" date="2018-08" db="EMBL/GenBank/DDBJ databases">
        <title>Actinomadura jelena sp. nov., a novel Actinomycete isolated from soil in Chad.</title>
        <authorList>
            <person name="Shi L."/>
        </authorList>
    </citation>
    <scope>NUCLEOTIDE SEQUENCE [LARGE SCALE GENOMIC DNA]</scope>
    <source>
        <strain evidence="2 3">NEAU-G17</strain>
    </source>
</reference>
<sequence>GERGPAERRAALARLLAHHLEAQREALALLGESRAGAPLSGPPRFPSASAATQWTSDHLSELIALVTRFAADPVLPLDGVAELTLALAQQLDDGPRWTELVGAARALLDAALAARNRRAEMAASFVLGYHLIHCAKRPGGAALVARAAELGRELGDEPALAEALSVLALDAYYRRDHAASLRRCEEVLALDVRMGNVRGQATRLANIAQLHLGMGDRASALAAGYRGLALARRADAPVAVAYALYLVGQILESLDRHVDALAAYDEALAVCWTHSLPLREAQVLMRMAETRLALGQFRDAADTAAQSLAVARVIGGEWQQARTRVVLGRAWAALGDPARARREWRTALAAFDDLAAPEADDVRALLDACGPPAPAGAHPGTRQGTREGTHQGSPRA</sequence>
<evidence type="ECO:0000313" key="2">
    <source>
        <dbReference type="EMBL" id="RFU38907.1"/>
    </source>
</evidence>
<evidence type="ECO:0008006" key="4">
    <source>
        <dbReference type="Google" id="ProtNLM"/>
    </source>
</evidence>
<feature type="region of interest" description="Disordered" evidence="1">
    <location>
        <begin position="367"/>
        <end position="396"/>
    </location>
</feature>
<dbReference type="InterPro" id="IPR011990">
    <property type="entry name" value="TPR-like_helical_dom_sf"/>
</dbReference>
<dbReference type="AlphaFoldDB" id="A0A372JFX6"/>
<protein>
    <recommendedName>
        <fullName evidence="4">Tetratricopeptide repeat protein</fullName>
    </recommendedName>
</protein>